<keyword evidence="3 6" id="KW-0460">Magnesium</keyword>
<dbReference type="GO" id="GO:0009234">
    <property type="term" value="P:menaquinone biosynthetic process"/>
    <property type="evidence" value="ECO:0007669"/>
    <property type="project" value="UniProtKB-UniRule"/>
</dbReference>
<dbReference type="RefSeq" id="WP_006827467.1">
    <property type="nucleotide sequence ID" value="NZ_AOIL01000067.1"/>
</dbReference>
<keyword evidence="10" id="KW-1185">Reference proteome</keyword>
<evidence type="ECO:0000256" key="2">
    <source>
        <dbReference type="ARBA" id="ARBA00022723"/>
    </source>
</evidence>
<keyword evidence="5 6" id="KW-0464">Manganese</keyword>
<dbReference type="Pfam" id="PF02775">
    <property type="entry name" value="TPP_enzyme_C"/>
    <property type="match status" value="1"/>
</dbReference>
<keyword evidence="4 6" id="KW-0786">Thiamine pyrophosphate</keyword>
<comment type="pathway">
    <text evidence="6">Quinol/quinone metabolism; 1,4-dihydroxy-2-naphthoate biosynthesis; 1,4-dihydroxy-2-naphthoate from chorismate: step 2/7.</text>
</comment>
<dbReference type="PANTHER" id="PTHR42916">
    <property type="entry name" value="2-SUCCINYL-5-ENOLPYRUVYL-6-HYDROXY-3-CYCLOHEXENE-1-CARBOXYLATE SYNTHASE"/>
    <property type="match status" value="1"/>
</dbReference>
<dbReference type="PATRIC" id="fig|1230458.4.peg.3891"/>
<dbReference type="InterPro" id="IPR012001">
    <property type="entry name" value="Thiamin_PyroP_enz_TPP-bd_dom"/>
</dbReference>
<dbReference type="Pfam" id="PF02776">
    <property type="entry name" value="TPP_enzyme_N"/>
    <property type="match status" value="1"/>
</dbReference>
<dbReference type="Proteomes" id="UP000011648">
    <property type="component" value="Unassembled WGS sequence"/>
</dbReference>
<gene>
    <name evidence="6" type="primary">menD</name>
    <name evidence="9" type="ORF">C484_19352</name>
</gene>
<evidence type="ECO:0000256" key="1">
    <source>
        <dbReference type="ARBA" id="ARBA00022679"/>
    </source>
</evidence>
<dbReference type="OrthoDB" id="212847at2157"/>
<dbReference type="UniPathway" id="UPA01057">
    <property type="reaction ID" value="UER00164"/>
</dbReference>
<dbReference type="GO" id="GO:0030145">
    <property type="term" value="F:manganese ion binding"/>
    <property type="evidence" value="ECO:0007669"/>
    <property type="project" value="UniProtKB-UniRule"/>
</dbReference>
<dbReference type="InterPro" id="IPR029061">
    <property type="entry name" value="THDP-binding"/>
</dbReference>
<feature type="domain" description="Thiamine pyrophosphate enzyme TPP-binding" evidence="7">
    <location>
        <begin position="479"/>
        <end position="592"/>
    </location>
</feature>
<dbReference type="SUPFAM" id="SSF52518">
    <property type="entry name" value="Thiamin diphosphate-binding fold (THDP-binding)"/>
    <property type="match status" value="2"/>
</dbReference>
<comment type="cofactor">
    <cofactor evidence="6">
        <name>Mg(2+)</name>
        <dbReference type="ChEBI" id="CHEBI:18420"/>
    </cofactor>
    <cofactor evidence="6">
        <name>Mn(2+)</name>
        <dbReference type="ChEBI" id="CHEBI:29035"/>
    </cofactor>
</comment>
<dbReference type="CDD" id="cd07037">
    <property type="entry name" value="TPP_PYR_MenD"/>
    <property type="match status" value="1"/>
</dbReference>
<evidence type="ECO:0000259" key="8">
    <source>
        <dbReference type="Pfam" id="PF02776"/>
    </source>
</evidence>
<organism evidence="9 10">
    <name type="scientific">Natrialba taiwanensis DSM 12281</name>
    <dbReference type="NCBI Taxonomy" id="1230458"/>
    <lineage>
        <taxon>Archaea</taxon>
        <taxon>Methanobacteriati</taxon>
        <taxon>Methanobacteriota</taxon>
        <taxon>Stenosarchaea group</taxon>
        <taxon>Halobacteria</taxon>
        <taxon>Halobacteriales</taxon>
        <taxon>Natrialbaceae</taxon>
        <taxon>Natrialba</taxon>
    </lineage>
</organism>
<proteinExistence type="inferred from homology"/>
<dbReference type="GO" id="GO:0030976">
    <property type="term" value="F:thiamine pyrophosphate binding"/>
    <property type="evidence" value="ECO:0007669"/>
    <property type="project" value="UniProtKB-UniRule"/>
</dbReference>
<dbReference type="CDD" id="cd02009">
    <property type="entry name" value="TPP_SHCHC_synthase"/>
    <property type="match status" value="1"/>
</dbReference>
<dbReference type="Gene3D" id="3.40.50.1220">
    <property type="entry name" value="TPP-binding domain"/>
    <property type="match status" value="1"/>
</dbReference>
<comment type="similarity">
    <text evidence="6">Belongs to the TPP enzyme family. MenD subfamily.</text>
</comment>
<sequence length="623" mass="65845">MSAPNRATLWGRILVDELAAGGLEAVCLAPGSRSTPLTVAFAEHPDIEVYSHLDERSAAFFALGRARRTGEPTALVCTSGTAAANFHPAVIEADQARVPMLVLTADRPPELRDSGANQTVDQVELYGDAVRWHADLPLPEANERTARSLRTTAARALLETTVSEPGPVHLNCPFRKPLDPIETTGSEAVPDEFGETLAGTGRGGPFVETAAGRHASEPAADELALDTLRTALETADRPLLVAGPADPVTPSAGELDPADVVAVADAVGAPVLADPLSTVRFGSHVESSPSETRTIYGGYDGYIDSLIAPDMNSDSDPDSEPDPEPDVVVRFGASPTSKRLRHALRDADARQFLLDPVGAWREATFTATDLLAASPGSVFESLAASLGESTTTNPWRARFDAAERTHWDLRDDACTTNSLESEPFEGAVLASVFEAAPDPATIFVSNSMPVRDADRFARPQPTDLTVLANRGASGIDGITSSALGAGSATDDPLVLVTGDLAFYHDSNGLLALERCGVDATIVLLDNDGGGIFHELPIEAVDPPFTSQFKTPHGLAFDALEELYDLEFERVEPAAFEGAYRRSLASDGTQVLSVSFGADASHRRRAELDERVHTAVAGTDDSGP</sequence>
<evidence type="ECO:0000256" key="5">
    <source>
        <dbReference type="ARBA" id="ARBA00023211"/>
    </source>
</evidence>
<dbReference type="GO" id="GO:0000287">
    <property type="term" value="F:magnesium ion binding"/>
    <property type="evidence" value="ECO:0007669"/>
    <property type="project" value="UniProtKB-UniRule"/>
</dbReference>
<dbReference type="GO" id="GO:0070204">
    <property type="term" value="F:2-succinyl-5-enolpyruvyl-6-hydroxy-3-cyclohexene-1-carboxylic-acid synthase activity"/>
    <property type="evidence" value="ECO:0007669"/>
    <property type="project" value="UniProtKB-UniRule"/>
</dbReference>
<evidence type="ECO:0000313" key="9">
    <source>
        <dbReference type="EMBL" id="ELY85507.1"/>
    </source>
</evidence>
<dbReference type="InterPro" id="IPR029035">
    <property type="entry name" value="DHS-like_NAD/FAD-binding_dom"/>
</dbReference>
<comment type="caution">
    <text evidence="9">The sequence shown here is derived from an EMBL/GenBank/DDBJ whole genome shotgun (WGS) entry which is preliminary data.</text>
</comment>
<evidence type="ECO:0000256" key="3">
    <source>
        <dbReference type="ARBA" id="ARBA00022842"/>
    </source>
</evidence>
<dbReference type="EMBL" id="AOIL01000067">
    <property type="protein sequence ID" value="ELY85507.1"/>
    <property type="molecule type" value="Genomic_DNA"/>
</dbReference>
<evidence type="ECO:0000259" key="7">
    <source>
        <dbReference type="Pfam" id="PF02775"/>
    </source>
</evidence>
<reference evidence="9 10" key="1">
    <citation type="journal article" date="2014" name="PLoS Genet.">
        <title>Phylogenetically driven sequencing of extremely halophilic archaea reveals strategies for static and dynamic osmo-response.</title>
        <authorList>
            <person name="Becker E.A."/>
            <person name="Seitzer P.M."/>
            <person name="Tritt A."/>
            <person name="Larsen D."/>
            <person name="Krusor M."/>
            <person name="Yao A.I."/>
            <person name="Wu D."/>
            <person name="Madern D."/>
            <person name="Eisen J.A."/>
            <person name="Darling A.E."/>
            <person name="Facciotti M.T."/>
        </authorList>
    </citation>
    <scope>NUCLEOTIDE SEQUENCE [LARGE SCALE GENOMIC DNA]</scope>
    <source>
        <strain evidence="9 10">DSM 12281</strain>
    </source>
</reference>
<keyword evidence="6" id="KW-0474">Menaquinone biosynthesis</keyword>
<evidence type="ECO:0000256" key="6">
    <source>
        <dbReference type="HAMAP-Rule" id="MF_01659"/>
    </source>
</evidence>
<dbReference type="PIRSF" id="PIRSF004983">
    <property type="entry name" value="MenD"/>
    <property type="match status" value="1"/>
</dbReference>
<dbReference type="EC" id="2.2.1.9" evidence="6"/>
<dbReference type="NCBIfam" id="TIGR00173">
    <property type="entry name" value="menD"/>
    <property type="match status" value="1"/>
</dbReference>
<dbReference type="SUPFAM" id="SSF52467">
    <property type="entry name" value="DHS-like NAD/FAD-binding domain"/>
    <property type="match status" value="1"/>
</dbReference>
<evidence type="ECO:0000313" key="10">
    <source>
        <dbReference type="Proteomes" id="UP000011648"/>
    </source>
</evidence>
<comment type="cofactor">
    <cofactor evidence="6">
        <name>thiamine diphosphate</name>
        <dbReference type="ChEBI" id="CHEBI:58937"/>
    </cofactor>
    <text evidence="6">Binds 1 thiamine pyrophosphate per subunit.</text>
</comment>
<keyword evidence="2 6" id="KW-0479">Metal-binding</keyword>
<dbReference type="PANTHER" id="PTHR42916:SF1">
    <property type="entry name" value="PROTEIN PHYLLO, CHLOROPLASTIC"/>
    <property type="match status" value="1"/>
</dbReference>
<feature type="domain" description="Thiamine pyrophosphate enzyme N-terminal TPP-binding" evidence="8">
    <location>
        <begin position="11"/>
        <end position="125"/>
    </location>
</feature>
<comment type="catalytic activity">
    <reaction evidence="6">
        <text>isochorismate + 2-oxoglutarate + H(+) = 5-enolpyruvoyl-6-hydroxy-2-succinyl-cyclohex-3-ene-1-carboxylate + CO2</text>
        <dbReference type="Rhea" id="RHEA:25593"/>
        <dbReference type="ChEBI" id="CHEBI:15378"/>
        <dbReference type="ChEBI" id="CHEBI:16526"/>
        <dbReference type="ChEBI" id="CHEBI:16810"/>
        <dbReference type="ChEBI" id="CHEBI:29780"/>
        <dbReference type="ChEBI" id="CHEBI:58818"/>
        <dbReference type="EC" id="2.2.1.9"/>
    </reaction>
</comment>
<accession>L9ZIW6</accession>
<keyword evidence="1 6" id="KW-0808">Transferase</keyword>
<name>L9ZIW6_9EURY</name>
<protein>
    <recommendedName>
        <fullName evidence="6">2-succinyl-5-enolpyruvyl-6-hydroxy-3-cyclohexene-1-carboxylate synthase</fullName>
        <shortName evidence="6">SEPHCHC synthase</shortName>
        <ecNumber evidence="6">2.2.1.9</ecNumber>
    </recommendedName>
    <alternativeName>
        <fullName evidence="6">Menaquinone biosynthesis protein MenD</fullName>
    </alternativeName>
</protein>
<dbReference type="HAMAP" id="MF_01659">
    <property type="entry name" value="MenD"/>
    <property type="match status" value="1"/>
</dbReference>
<dbReference type="AlphaFoldDB" id="L9ZIW6"/>
<dbReference type="UniPathway" id="UPA00079"/>
<dbReference type="STRING" id="1230458.C484_19352"/>
<dbReference type="InterPro" id="IPR011766">
    <property type="entry name" value="TPP_enzyme_TPP-bd"/>
</dbReference>
<dbReference type="GO" id="GO:0006082">
    <property type="term" value="P:organic acid metabolic process"/>
    <property type="evidence" value="ECO:0007669"/>
    <property type="project" value="UniProtKB-ARBA"/>
</dbReference>
<comment type="pathway">
    <text evidence="6">Quinol/quinone metabolism; menaquinone biosynthesis.</text>
</comment>
<evidence type="ECO:0000256" key="4">
    <source>
        <dbReference type="ARBA" id="ARBA00023052"/>
    </source>
</evidence>
<dbReference type="Gene3D" id="3.40.50.970">
    <property type="match status" value="2"/>
</dbReference>
<dbReference type="GO" id="GO:0044272">
    <property type="term" value="P:sulfur compound biosynthetic process"/>
    <property type="evidence" value="ECO:0007669"/>
    <property type="project" value="UniProtKB-ARBA"/>
</dbReference>
<comment type="subunit">
    <text evidence="6">Homodimer.</text>
</comment>
<comment type="function">
    <text evidence="6">Catalyzes the thiamine diphosphate-dependent decarboxylation of 2-oxoglutarate and the subsequent addition of the resulting succinic semialdehyde-thiamine pyrophosphate anion to isochorismate to yield 2-succinyl-5-enolpyruvyl-6-hydroxy-3-cyclohexene-1-carboxylate (SEPHCHC).</text>
</comment>
<dbReference type="InterPro" id="IPR004433">
    <property type="entry name" value="MenaQ_synth_MenD"/>
</dbReference>